<dbReference type="Proteomes" id="UP001153719">
    <property type="component" value="Chromosome"/>
</dbReference>
<dbReference type="AlphaFoldDB" id="A0A9W4CE66"/>
<evidence type="ECO:0000259" key="1">
    <source>
        <dbReference type="Pfam" id="PF01850"/>
    </source>
</evidence>
<dbReference type="KEGG" id="ppsu:NO713_00213"/>
<accession>A0A9W4CE66</accession>
<dbReference type="Gene3D" id="3.40.50.1010">
    <property type="entry name" value="5'-nuclease"/>
    <property type="match status" value="1"/>
</dbReference>
<reference evidence="2" key="1">
    <citation type="submission" date="2020-09" db="EMBL/GenBank/DDBJ databases">
        <authorList>
            <person name="Blom J."/>
        </authorList>
    </citation>
    <scope>NUCLEOTIDE SEQUENCE</scope>
    <source>
        <strain evidence="2">No.713</strain>
    </source>
</reference>
<organism evidence="2 3">
    <name type="scientific">Planktothrix pseudagardhii</name>
    <dbReference type="NCBI Taxonomy" id="132604"/>
    <lineage>
        <taxon>Bacteria</taxon>
        <taxon>Bacillati</taxon>
        <taxon>Cyanobacteriota</taxon>
        <taxon>Cyanophyceae</taxon>
        <taxon>Oscillatoriophycideae</taxon>
        <taxon>Oscillatoriales</taxon>
        <taxon>Microcoleaceae</taxon>
        <taxon>Planktothrix</taxon>
    </lineage>
</organism>
<dbReference type="RefSeq" id="WP_254172811.1">
    <property type="nucleotide sequence ID" value="NZ_LR882967.1"/>
</dbReference>
<dbReference type="InterPro" id="IPR002716">
    <property type="entry name" value="PIN_dom"/>
</dbReference>
<gene>
    <name evidence="2" type="ORF">NO713_00213</name>
</gene>
<dbReference type="SUPFAM" id="SSF88723">
    <property type="entry name" value="PIN domain-like"/>
    <property type="match status" value="1"/>
</dbReference>
<sequence length="134" mass="15052">MSNYWVDANILLRFITNDPLALAERAAKFLQKAEQGEITLKVSSIVVAEVVWVLISFYGYSRQQVADVLIGLLTSEGIILESSEQVITALDSMATANVDFVDAYLAEVARKENEFIASFDRDFKRLDIPYIEPD</sequence>
<dbReference type="PANTHER" id="PTHR39664">
    <property type="match status" value="1"/>
</dbReference>
<feature type="domain" description="PIN" evidence="1">
    <location>
        <begin position="6"/>
        <end position="127"/>
    </location>
</feature>
<evidence type="ECO:0000313" key="3">
    <source>
        <dbReference type="Proteomes" id="UP001153719"/>
    </source>
</evidence>
<name>A0A9W4CE66_9CYAN</name>
<dbReference type="Pfam" id="PF01850">
    <property type="entry name" value="PIN"/>
    <property type="match status" value="1"/>
</dbReference>
<dbReference type="PANTHER" id="PTHR39664:SF2">
    <property type="entry name" value="NUCLEIC ACID-BINDING PROTEIN, CONTAINING PIN DOMAIN-RELATED"/>
    <property type="match status" value="1"/>
</dbReference>
<dbReference type="InterPro" id="IPR029060">
    <property type="entry name" value="PIN-like_dom_sf"/>
</dbReference>
<dbReference type="CDD" id="cd18683">
    <property type="entry name" value="PIN_VapC-like"/>
    <property type="match status" value="1"/>
</dbReference>
<keyword evidence="3" id="KW-1185">Reference proteome</keyword>
<dbReference type="EMBL" id="LR882967">
    <property type="protein sequence ID" value="CAD5913807.1"/>
    <property type="molecule type" value="Genomic_DNA"/>
</dbReference>
<proteinExistence type="predicted"/>
<protein>
    <submittedName>
        <fullName evidence="2">PilT protein domain protein</fullName>
    </submittedName>
</protein>
<evidence type="ECO:0000313" key="2">
    <source>
        <dbReference type="EMBL" id="CAD5913807.1"/>
    </source>
</evidence>